<keyword evidence="4 7" id="KW-0812">Transmembrane</keyword>
<organism evidence="11">
    <name type="scientific">marine sediment metagenome</name>
    <dbReference type="NCBI Taxonomy" id="412755"/>
    <lineage>
        <taxon>unclassified sequences</taxon>
        <taxon>metagenomes</taxon>
        <taxon>ecological metagenomes</taxon>
    </lineage>
</organism>
<dbReference type="InterPro" id="IPR011014">
    <property type="entry name" value="MscS_channel_TM-2"/>
</dbReference>
<dbReference type="Pfam" id="PF21088">
    <property type="entry name" value="MS_channel_1st"/>
    <property type="match status" value="1"/>
</dbReference>
<dbReference type="GO" id="GO:0055085">
    <property type="term" value="P:transmembrane transport"/>
    <property type="evidence" value="ECO:0007669"/>
    <property type="project" value="InterPro"/>
</dbReference>
<dbReference type="AlphaFoldDB" id="X1GUW3"/>
<dbReference type="InterPro" id="IPR006685">
    <property type="entry name" value="MscS_channel_2nd"/>
</dbReference>
<name>X1GUW3_9ZZZZ</name>
<sequence>LSFIAVKIISRFVIKYFIEFTKRKSSKEQSEFDAVFFKSIKRQLIPIAYIIAFYLSTKLLNLNAGLSTFLEAIVLAITMILGAVFISTLAIYILSKYWKKSSDAKNDVLLIWISAVIKAIVWIIALLLFLDNMDVKITGLLAGVGVGGIAIAFAAQAVLADIFCFFSILSDRPFEIGDFIVVDNYWGTVEHIGLKTTRLRALSGEQLVFSNTDLTSSRVQNYKTMKHRRMDFTLGVTYDTSYEKLKIIPDLIEESVREVKDTRYYRTHFTKYGAFSLDFEIAYYILSADYDKFLDVHQQVNLLIKKRFDQEGIEFAFPTQTLYLPGMSPELK</sequence>
<accession>X1GUW3</accession>
<dbReference type="InterPro" id="IPR010920">
    <property type="entry name" value="LSM_dom_sf"/>
</dbReference>
<keyword evidence="3" id="KW-1003">Cell membrane</keyword>
<dbReference type="Pfam" id="PF21082">
    <property type="entry name" value="MS_channel_3rd"/>
    <property type="match status" value="1"/>
</dbReference>
<gene>
    <name evidence="11" type="ORF">S03H2_13356</name>
</gene>
<dbReference type="InterPro" id="IPR011066">
    <property type="entry name" value="MscS_channel_C_sf"/>
</dbReference>
<comment type="similarity">
    <text evidence="2">Belongs to the MscS (TC 1.A.23) family.</text>
</comment>
<dbReference type="Gene3D" id="1.10.287.1260">
    <property type="match status" value="1"/>
</dbReference>
<dbReference type="SUPFAM" id="SSF50182">
    <property type="entry name" value="Sm-like ribonucleoproteins"/>
    <property type="match status" value="1"/>
</dbReference>
<dbReference type="Gene3D" id="2.30.30.60">
    <property type="match status" value="1"/>
</dbReference>
<proteinExistence type="inferred from homology"/>
<feature type="non-terminal residue" evidence="11">
    <location>
        <position position="1"/>
    </location>
</feature>
<feature type="domain" description="Mechanosensitive ion channel transmembrane helices 2/3" evidence="10">
    <location>
        <begin position="116"/>
        <end position="156"/>
    </location>
</feature>
<evidence type="ECO:0000313" key="11">
    <source>
        <dbReference type="EMBL" id="GAH36803.1"/>
    </source>
</evidence>
<dbReference type="PANTHER" id="PTHR30566">
    <property type="entry name" value="YNAI-RELATED MECHANOSENSITIVE ION CHANNEL"/>
    <property type="match status" value="1"/>
</dbReference>
<dbReference type="PANTHER" id="PTHR30566:SF25">
    <property type="entry name" value="INNER MEMBRANE PROTEIN"/>
    <property type="match status" value="1"/>
</dbReference>
<evidence type="ECO:0000259" key="10">
    <source>
        <dbReference type="Pfam" id="PF21088"/>
    </source>
</evidence>
<evidence type="ECO:0000256" key="3">
    <source>
        <dbReference type="ARBA" id="ARBA00022475"/>
    </source>
</evidence>
<feature type="transmembrane region" description="Helical" evidence="7">
    <location>
        <begin position="72"/>
        <end position="95"/>
    </location>
</feature>
<feature type="transmembrane region" description="Helical" evidence="7">
    <location>
        <begin position="107"/>
        <end position="130"/>
    </location>
</feature>
<comment type="caution">
    <text evidence="11">The sequence shown here is derived from an EMBL/GenBank/DDBJ whole genome shotgun (WGS) entry which is preliminary data.</text>
</comment>
<keyword evidence="5 7" id="KW-1133">Transmembrane helix</keyword>
<evidence type="ECO:0000256" key="5">
    <source>
        <dbReference type="ARBA" id="ARBA00022989"/>
    </source>
</evidence>
<evidence type="ECO:0000259" key="9">
    <source>
        <dbReference type="Pfam" id="PF21082"/>
    </source>
</evidence>
<evidence type="ECO:0000256" key="7">
    <source>
        <dbReference type="SAM" id="Phobius"/>
    </source>
</evidence>
<comment type="subcellular location">
    <subcellularLocation>
        <location evidence="1">Cell membrane</location>
        <topology evidence="1">Multi-pass membrane protein</topology>
    </subcellularLocation>
</comment>
<keyword evidence="6 7" id="KW-0472">Membrane</keyword>
<feature type="domain" description="Mechanosensitive ion channel MscS" evidence="8">
    <location>
        <begin position="158"/>
        <end position="223"/>
    </location>
</feature>
<dbReference type="InterPro" id="IPR023408">
    <property type="entry name" value="MscS_beta-dom_sf"/>
</dbReference>
<evidence type="ECO:0000256" key="4">
    <source>
        <dbReference type="ARBA" id="ARBA00022692"/>
    </source>
</evidence>
<dbReference type="Pfam" id="PF00924">
    <property type="entry name" value="MS_channel_2nd"/>
    <property type="match status" value="1"/>
</dbReference>
<evidence type="ECO:0008006" key="12">
    <source>
        <dbReference type="Google" id="ProtNLM"/>
    </source>
</evidence>
<dbReference type="SUPFAM" id="SSF82861">
    <property type="entry name" value="Mechanosensitive channel protein MscS (YggB), transmembrane region"/>
    <property type="match status" value="1"/>
</dbReference>
<dbReference type="InterPro" id="IPR049142">
    <property type="entry name" value="MS_channel_1st"/>
</dbReference>
<evidence type="ECO:0000256" key="1">
    <source>
        <dbReference type="ARBA" id="ARBA00004651"/>
    </source>
</evidence>
<evidence type="ECO:0000256" key="2">
    <source>
        <dbReference type="ARBA" id="ARBA00008017"/>
    </source>
</evidence>
<evidence type="ECO:0000259" key="8">
    <source>
        <dbReference type="Pfam" id="PF00924"/>
    </source>
</evidence>
<protein>
    <recommendedName>
        <fullName evidence="12">Mechanosensitive ion channel protein MscS</fullName>
    </recommendedName>
</protein>
<feature type="transmembrane region" description="Helical" evidence="7">
    <location>
        <begin position="47"/>
        <end position="66"/>
    </location>
</feature>
<dbReference type="Gene3D" id="3.30.70.100">
    <property type="match status" value="1"/>
</dbReference>
<feature type="transmembrane region" description="Helical" evidence="7">
    <location>
        <begin position="142"/>
        <end position="169"/>
    </location>
</feature>
<feature type="domain" description="Mechanosensitive ion channel MscS C-terminal" evidence="9">
    <location>
        <begin position="232"/>
        <end position="315"/>
    </location>
</feature>
<reference evidence="11" key="1">
    <citation type="journal article" date="2014" name="Front. Microbiol.">
        <title>High frequency of phylogenetically diverse reductive dehalogenase-homologous genes in deep subseafloor sedimentary metagenomes.</title>
        <authorList>
            <person name="Kawai M."/>
            <person name="Futagami T."/>
            <person name="Toyoda A."/>
            <person name="Takaki Y."/>
            <person name="Nishi S."/>
            <person name="Hori S."/>
            <person name="Arai W."/>
            <person name="Tsubouchi T."/>
            <person name="Morono Y."/>
            <person name="Uchiyama I."/>
            <person name="Ito T."/>
            <person name="Fujiyama A."/>
            <person name="Inagaki F."/>
            <person name="Takami H."/>
        </authorList>
    </citation>
    <scope>NUCLEOTIDE SEQUENCE</scope>
    <source>
        <strain evidence="11">Expedition CK06-06</strain>
    </source>
</reference>
<dbReference type="InterPro" id="IPR049278">
    <property type="entry name" value="MS_channel_C"/>
</dbReference>
<dbReference type="SUPFAM" id="SSF82689">
    <property type="entry name" value="Mechanosensitive channel protein MscS (YggB), C-terminal domain"/>
    <property type="match status" value="1"/>
</dbReference>
<evidence type="ECO:0000256" key="6">
    <source>
        <dbReference type="ARBA" id="ARBA00023136"/>
    </source>
</evidence>
<dbReference type="GO" id="GO:0005886">
    <property type="term" value="C:plasma membrane"/>
    <property type="evidence" value="ECO:0007669"/>
    <property type="project" value="UniProtKB-SubCell"/>
</dbReference>
<dbReference type="EMBL" id="BARU01006781">
    <property type="protein sequence ID" value="GAH36803.1"/>
    <property type="molecule type" value="Genomic_DNA"/>
</dbReference>